<feature type="compositionally biased region" description="Basic and acidic residues" evidence="4">
    <location>
        <begin position="153"/>
        <end position="170"/>
    </location>
</feature>
<sequence>MENVLKQVFGRKEAENSFTLKDMCKPLLIPCFDLKSSTSFVFSRADRFHFTSIDGKTSYSTIDDGLVMSNTAAAAVTHVLHNKRDFSSVNNLEDLFLLLIGNIAQAKKVWDVNECSTSSVVDIAINGVSETVDQMLWNNFCWNRTNYVRIQKERENTPDRNHGSLTEQRRQSARLPPPTTNLVFASPPNCATFGSDSSWPCGRVTEDRSVGSELPHGATPTTVSTTKVFHHLLNFFPRI</sequence>
<name>A0ABU6ZKD0_9FABA</name>
<dbReference type="Proteomes" id="UP001341840">
    <property type="component" value="Unassembled WGS sequence"/>
</dbReference>
<feature type="region of interest" description="Disordered" evidence="4">
    <location>
        <begin position="153"/>
        <end position="177"/>
    </location>
</feature>
<evidence type="ECO:0000256" key="4">
    <source>
        <dbReference type="SAM" id="MobiDB-lite"/>
    </source>
</evidence>
<evidence type="ECO:0000256" key="1">
    <source>
        <dbReference type="ARBA" id="ARBA00010240"/>
    </source>
</evidence>
<reference evidence="5 6" key="1">
    <citation type="journal article" date="2023" name="Plants (Basel)">
        <title>Bridging the Gap: Combining Genomics and Transcriptomics Approaches to Understand Stylosanthes scabra, an Orphan Legume from the Brazilian Caatinga.</title>
        <authorList>
            <person name="Ferreira-Neto J.R.C."/>
            <person name="da Silva M.D."/>
            <person name="Binneck E."/>
            <person name="de Melo N.F."/>
            <person name="da Silva R.H."/>
            <person name="de Melo A.L.T.M."/>
            <person name="Pandolfi V."/>
            <person name="Bustamante F.O."/>
            <person name="Brasileiro-Vidal A.C."/>
            <person name="Benko-Iseppon A.M."/>
        </authorList>
    </citation>
    <scope>NUCLEOTIDE SEQUENCE [LARGE SCALE GENOMIC DNA]</scope>
    <source>
        <tissue evidence="5">Leaves</tissue>
    </source>
</reference>
<dbReference type="PANTHER" id="PTHR32241:SF13">
    <property type="entry name" value="INACTIVE PATATIN-LIKE PROTEIN 9-RELATED"/>
    <property type="match status" value="1"/>
</dbReference>
<comment type="caution">
    <text evidence="5">The sequence shown here is derived from an EMBL/GenBank/DDBJ whole genome shotgun (WGS) entry which is preliminary data.</text>
</comment>
<accession>A0ABU6ZKD0</accession>
<protein>
    <submittedName>
        <fullName evidence="5">Uncharacterized protein</fullName>
    </submittedName>
</protein>
<comment type="similarity">
    <text evidence="1">Belongs to the patatin family.</text>
</comment>
<evidence type="ECO:0000313" key="6">
    <source>
        <dbReference type="Proteomes" id="UP001341840"/>
    </source>
</evidence>
<organism evidence="5 6">
    <name type="scientific">Stylosanthes scabra</name>
    <dbReference type="NCBI Taxonomy" id="79078"/>
    <lineage>
        <taxon>Eukaryota</taxon>
        <taxon>Viridiplantae</taxon>
        <taxon>Streptophyta</taxon>
        <taxon>Embryophyta</taxon>
        <taxon>Tracheophyta</taxon>
        <taxon>Spermatophyta</taxon>
        <taxon>Magnoliopsida</taxon>
        <taxon>eudicotyledons</taxon>
        <taxon>Gunneridae</taxon>
        <taxon>Pentapetalae</taxon>
        <taxon>rosids</taxon>
        <taxon>fabids</taxon>
        <taxon>Fabales</taxon>
        <taxon>Fabaceae</taxon>
        <taxon>Papilionoideae</taxon>
        <taxon>50 kb inversion clade</taxon>
        <taxon>dalbergioids sensu lato</taxon>
        <taxon>Dalbergieae</taxon>
        <taxon>Pterocarpus clade</taxon>
        <taxon>Stylosanthes</taxon>
    </lineage>
</organism>
<dbReference type="EMBL" id="JASCZI010272473">
    <property type="protein sequence ID" value="MED6222384.1"/>
    <property type="molecule type" value="Genomic_DNA"/>
</dbReference>
<gene>
    <name evidence="5" type="ORF">PIB30_063816</name>
</gene>
<evidence type="ECO:0000313" key="5">
    <source>
        <dbReference type="EMBL" id="MED6222384.1"/>
    </source>
</evidence>
<keyword evidence="3" id="KW-0442">Lipid degradation</keyword>
<keyword evidence="3" id="KW-0443">Lipid metabolism</keyword>
<evidence type="ECO:0000256" key="2">
    <source>
        <dbReference type="ARBA" id="ARBA00022801"/>
    </source>
</evidence>
<evidence type="ECO:0000256" key="3">
    <source>
        <dbReference type="ARBA" id="ARBA00022963"/>
    </source>
</evidence>
<proteinExistence type="inferred from homology"/>
<keyword evidence="6" id="KW-1185">Reference proteome</keyword>
<dbReference type="PANTHER" id="PTHR32241">
    <property type="entry name" value="PATATIN-LIKE PROTEIN 6"/>
    <property type="match status" value="1"/>
</dbReference>
<keyword evidence="2" id="KW-0378">Hydrolase</keyword>
<dbReference type="Gene3D" id="3.40.1090.10">
    <property type="entry name" value="Cytosolic phospholipase A2 catalytic domain"/>
    <property type="match status" value="1"/>
</dbReference>